<dbReference type="GO" id="GO:0016874">
    <property type="term" value="F:ligase activity"/>
    <property type="evidence" value="ECO:0007669"/>
    <property type="project" value="UniProtKB-KW"/>
</dbReference>
<sequence>MTFPNDIYLPPSEEFEKLETRHTGYRFDLKRDIRWADMDAPGVYFTDEMLTMHGMDISRFDSIDGFDTTLQWAMAIGVCEEFIAVERHFLGFFNQELSNGRLSDSHSIELLEEEEVYLHLLHRFANGLKAQGPEIAKSLDKHLETSFKATWWHEDHPGNYPSIKVYHFINWLHALFFEEYTLYFHHALKAGHDDIQPAWLSVHDAYPREEKQHVMTDVAYLEQLALDHETRKQWGHWFMERQSENGLFATTAAVREFLMEHYPGTETLPSSPFESTKAKKRCLAGLLDYGDAFLRTKKACGFSAIKGELFPDRRDEDTDATDARATKESDSDSDGDNPAQFGTLVDLLRHRAINRPDKIAYTFLKDGETEEGSLTYAQLDEKARAIAARLQEIIASGERALLLYPSGLEFIAAFFGCLYAYVVAVPTYPPKRNRPDPRFQAIAADTRASVALTTTRILSEMDFRLTETEFRDLHWLATDGSGTEMASHWQPPELRSDTLAFLQYTSGSTGIPKGVMVSYANLLHNLKDLDLGWGHTKDSVMVTWLPIFHDMGLIYGLLQPLYGGFPCYLMAPTAFLQQPFRWLKAISRYGGTHSAALNFAYDLCVQRTTPKQRTTLHLGSWRMTLNAAEPIRKKSIECFADTFAPCGFNPIALSPGYGLAEATLKVTAVRHTDKTTYLTARTKALAGHRVINASQEELDNPQLSQALVGCGFSEIDTRVVIVNPDTLTSCAADEIGEIWATGISMAQGYWNRPEETKQTFQAYLADTGEGPGDGAFLRTGDLGFLRDGELFVTGRLKDLIIIHGQNHYPQDIEITVEKCHPALQAGGSVAFSVEREGEERLVIVQEVQRTWLRNLNTDEVIEAIHRAVSEQHELTVHAILLLKPGRLPKTSSGKVQRRACRSQFLAEELRSVAAWQQPEAKGVTPFEIIPSPTEATKSLIRDWLIHRVAQSVGLPPEEIDTGRAFAYHGLDSTAAVGLSGELGEWLGHKSSLRRLPMTIPPSTP</sequence>
<dbReference type="GO" id="GO:0031177">
    <property type="term" value="F:phosphopantetheine binding"/>
    <property type="evidence" value="ECO:0007669"/>
    <property type="project" value="InterPro"/>
</dbReference>
<evidence type="ECO:0000313" key="9">
    <source>
        <dbReference type="EMBL" id="VFJ98981.1"/>
    </source>
</evidence>
<dbReference type="EMBL" id="CAADFJ010000148">
    <property type="protein sequence ID" value="VFK03864.1"/>
    <property type="molecule type" value="Genomic_DNA"/>
</dbReference>
<dbReference type="PANTHER" id="PTHR22754:SF32">
    <property type="entry name" value="DISCO-INTERACTING PROTEIN 2"/>
    <property type="match status" value="1"/>
</dbReference>
<dbReference type="Gene3D" id="3.30.300.30">
    <property type="match status" value="1"/>
</dbReference>
<evidence type="ECO:0000256" key="3">
    <source>
        <dbReference type="ARBA" id="ARBA00022553"/>
    </source>
</evidence>
<dbReference type="GO" id="GO:0071766">
    <property type="term" value="P:Actinobacterium-type cell wall biogenesis"/>
    <property type="evidence" value="ECO:0007669"/>
    <property type="project" value="UniProtKB-ARBA"/>
</dbReference>
<organism evidence="11">
    <name type="scientific">Candidatus Kentrum eta</name>
    <dbReference type="NCBI Taxonomy" id="2126337"/>
    <lineage>
        <taxon>Bacteria</taxon>
        <taxon>Pseudomonadati</taxon>
        <taxon>Pseudomonadota</taxon>
        <taxon>Gammaproteobacteria</taxon>
        <taxon>Candidatus Kentrum</taxon>
    </lineage>
</organism>
<accession>A0A450VGE9</accession>
<dbReference type="PROSITE" id="PS00455">
    <property type="entry name" value="AMP_BINDING"/>
    <property type="match status" value="1"/>
</dbReference>
<dbReference type="SUPFAM" id="SSF47336">
    <property type="entry name" value="ACP-like"/>
    <property type="match status" value="1"/>
</dbReference>
<evidence type="ECO:0000259" key="8">
    <source>
        <dbReference type="SMART" id="SM00823"/>
    </source>
</evidence>
<dbReference type="InterPro" id="IPR000873">
    <property type="entry name" value="AMP-dep_synth/lig_dom"/>
</dbReference>
<comment type="similarity">
    <text evidence="1">Belongs to the ATP-dependent AMP-binding enzyme family.</text>
</comment>
<feature type="region of interest" description="Disordered" evidence="7">
    <location>
        <begin position="313"/>
        <end position="338"/>
    </location>
</feature>
<dbReference type="SUPFAM" id="SSF56801">
    <property type="entry name" value="Acetyl-CoA synthetase-like"/>
    <property type="match status" value="1"/>
</dbReference>
<evidence type="ECO:0000256" key="1">
    <source>
        <dbReference type="ARBA" id="ARBA00006432"/>
    </source>
</evidence>
<keyword evidence="4 11" id="KW-0436">Ligase</keyword>
<dbReference type="Pfam" id="PF00501">
    <property type="entry name" value="AMP-binding"/>
    <property type="match status" value="1"/>
</dbReference>
<evidence type="ECO:0000256" key="2">
    <source>
        <dbReference type="ARBA" id="ARBA00022450"/>
    </source>
</evidence>
<dbReference type="SMART" id="SM00823">
    <property type="entry name" value="PKS_PP"/>
    <property type="match status" value="1"/>
</dbReference>
<dbReference type="InterPro" id="IPR045851">
    <property type="entry name" value="AMP-bd_C_sf"/>
</dbReference>
<keyword evidence="5" id="KW-0276">Fatty acid metabolism</keyword>
<reference evidence="11" key="1">
    <citation type="submission" date="2019-02" db="EMBL/GenBank/DDBJ databases">
        <authorList>
            <person name="Gruber-Vodicka R. H."/>
            <person name="Seah K. B. B."/>
        </authorList>
    </citation>
    <scope>NUCLEOTIDE SEQUENCE</scope>
    <source>
        <strain evidence="11">BECK_SA2B12</strain>
        <strain evidence="9">BECK_SA2B15</strain>
        <strain evidence="10">BECK_SA2B20</strain>
    </source>
</reference>
<name>A0A450VGE9_9GAMM</name>
<gene>
    <name evidence="9" type="ORF">BECKH772A_GA0070896_101512</name>
    <name evidence="10" type="ORF">BECKH772B_GA0070898_101532</name>
    <name evidence="11" type="ORF">BECKH772C_GA0070978_101482</name>
</gene>
<evidence type="ECO:0000313" key="11">
    <source>
        <dbReference type="EMBL" id="VFK03864.1"/>
    </source>
</evidence>
<dbReference type="AlphaFoldDB" id="A0A450VGE9"/>
<evidence type="ECO:0000256" key="4">
    <source>
        <dbReference type="ARBA" id="ARBA00022598"/>
    </source>
</evidence>
<dbReference type="InterPro" id="IPR025110">
    <property type="entry name" value="AMP-bd_C"/>
</dbReference>
<dbReference type="InterPro" id="IPR042099">
    <property type="entry name" value="ANL_N_sf"/>
</dbReference>
<dbReference type="InterPro" id="IPR036736">
    <property type="entry name" value="ACP-like_sf"/>
</dbReference>
<dbReference type="Gene3D" id="1.10.1200.10">
    <property type="entry name" value="ACP-like"/>
    <property type="match status" value="1"/>
</dbReference>
<evidence type="ECO:0000256" key="6">
    <source>
        <dbReference type="ARBA" id="ARBA00023098"/>
    </source>
</evidence>
<evidence type="ECO:0000256" key="7">
    <source>
        <dbReference type="SAM" id="MobiDB-lite"/>
    </source>
</evidence>
<dbReference type="InterPro" id="IPR020806">
    <property type="entry name" value="PKS_PP-bd"/>
</dbReference>
<dbReference type="GO" id="GO:0006633">
    <property type="term" value="P:fatty acid biosynthetic process"/>
    <property type="evidence" value="ECO:0007669"/>
    <property type="project" value="TreeGrafter"/>
</dbReference>
<dbReference type="Pfam" id="PF23024">
    <property type="entry name" value="AMP-dom_DIP2-like"/>
    <property type="match status" value="1"/>
</dbReference>
<dbReference type="GO" id="GO:0005886">
    <property type="term" value="C:plasma membrane"/>
    <property type="evidence" value="ECO:0007669"/>
    <property type="project" value="TreeGrafter"/>
</dbReference>
<dbReference type="CDD" id="cd05931">
    <property type="entry name" value="FAAL"/>
    <property type="match status" value="1"/>
</dbReference>
<dbReference type="Gene3D" id="3.40.50.12780">
    <property type="entry name" value="N-terminal domain of ligase-like"/>
    <property type="match status" value="1"/>
</dbReference>
<evidence type="ECO:0000256" key="5">
    <source>
        <dbReference type="ARBA" id="ARBA00022832"/>
    </source>
</evidence>
<keyword evidence="6" id="KW-0443">Lipid metabolism</keyword>
<dbReference type="PANTHER" id="PTHR22754">
    <property type="entry name" value="DISCO-INTERACTING PROTEIN 2 DIP2 -RELATED"/>
    <property type="match status" value="1"/>
</dbReference>
<keyword evidence="2" id="KW-0596">Phosphopantetheine</keyword>
<dbReference type="InterPro" id="IPR040097">
    <property type="entry name" value="FAAL/FAAC"/>
</dbReference>
<keyword evidence="3" id="KW-0597">Phosphoprotein</keyword>
<feature type="domain" description="Polyketide synthase-like phosphopantetheine-binding" evidence="8">
    <location>
        <begin position="941"/>
        <end position="995"/>
    </location>
</feature>
<dbReference type="FunFam" id="3.40.50.12780:FF:000013">
    <property type="entry name" value="Long-chain-fatty-acid--AMP ligase FadD32"/>
    <property type="match status" value="1"/>
</dbReference>
<evidence type="ECO:0000313" key="10">
    <source>
        <dbReference type="EMBL" id="VFJ99212.1"/>
    </source>
</evidence>
<proteinExistence type="inferred from homology"/>
<feature type="compositionally biased region" description="Basic and acidic residues" evidence="7">
    <location>
        <begin position="313"/>
        <end position="330"/>
    </location>
</feature>
<dbReference type="EMBL" id="CAADFG010000151">
    <property type="protein sequence ID" value="VFJ98981.1"/>
    <property type="molecule type" value="Genomic_DNA"/>
</dbReference>
<protein>
    <submittedName>
        <fullName evidence="11">Acyl-CoA synthetase (AMP-forming)/AMP-acid ligase II</fullName>
    </submittedName>
</protein>
<dbReference type="InterPro" id="IPR020845">
    <property type="entry name" value="AMP-binding_CS"/>
</dbReference>
<dbReference type="GO" id="GO:0070566">
    <property type="term" value="F:adenylyltransferase activity"/>
    <property type="evidence" value="ECO:0007669"/>
    <property type="project" value="TreeGrafter"/>
</dbReference>
<dbReference type="EMBL" id="CAADFI010000153">
    <property type="protein sequence ID" value="VFJ99212.1"/>
    <property type="molecule type" value="Genomic_DNA"/>
</dbReference>